<dbReference type="InterPro" id="IPR007110">
    <property type="entry name" value="Ig-like_dom"/>
</dbReference>
<dbReference type="PROSITE" id="PS50835">
    <property type="entry name" value="IG_LIKE"/>
    <property type="match status" value="1"/>
</dbReference>
<dbReference type="Pfam" id="PF13855">
    <property type="entry name" value="LRR_8"/>
    <property type="match status" value="1"/>
</dbReference>
<reference evidence="6" key="1">
    <citation type="submission" date="2016-06" db="UniProtKB">
        <authorList>
            <consortium name="WormBaseParasite"/>
        </authorList>
    </citation>
    <scope>IDENTIFICATION</scope>
</reference>
<evidence type="ECO:0000259" key="5">
    <source>
        <dbReference type="PROSITE" id="PS50835"/>
    </source>
</evidence>
<dbReference type="AlphaFoldDB" id="A0A183EZL5"/>
<dbReference type="SUPFAM" id="SSF52058">
    <property type="entry name" value="L domain-like"/>
    <property type="match status" value="1"/>
</dbReference>
<organism evidence="6">
    <name type="scientific">Gongylonema pulchrum</name>
    <dbReference type="NCBI Taxonomy" id="637853"/>
    <lineage>
        <taxon>Eukaryota</taxon>
        <taxon>Metazoa</taxon>
        <taxon>Ecdysozoa</taxon>
        <taxon>Nematoda</taxon>
        <taxon>Chromadorea</taxon>
        <taxon>Rhabditida</taxon>
        <taxon>Spirurina</taxon>
        <taxon>Spiruromorpha</taxon>
        <taxon>Spiruroidea</taxon>
        <taxon>Gongylonematidae</taxon>
        <taxon>Gongylonema</taxon>
    </lineage>
</organism>
<name>A0A183EZL5_9BILA</name>
<keyword evidence="3" id="KW-0677">Repeat</keyword>
<evidence type="ECO:0000256" key="2">
    <source>
        <dbReference type="ARBA" id="ARBA00022729"/>
    </source>
</evidence>
<dbReference type="Gene3D" id="2.60.40.10">
    <property type="entry name" value="Immunoglobulins"/>
    <property type="match status" value="1"/>
</dbReference>
<dbReference type="PANTHER" id="PTHR24369">
    <property type="entry name" value="ANTIGEN BSP, PUTATIVE-RELATED"/>
    <property type="match status" value="1"/>
</dbReference>
<dbReference type="Gene3D" id="3.80.10.10">
    <property type="entry name" value="Ribonuclease Inhibitor"/>
    <property type="match status" value="1"/>
</dbReference>
<dbReference type="InterPro" id="IPR036179">
    <property type="entry name" value="Ig-like_dom_sf"/>
</dbReference>
<evidence type="ECO:0000313" key="6">
    <source>
        <dbReference type="WBParaSite" id="GPUH_0002643601-mRNA-1"/>
    </source>
</evidence>
<dbReference type="InterPro" id="IPR050541">
    <property type="entry name" value="LRR_TM_domain-containing"/>
</dbReference>
<dbReference type="InterPro" id="IPR001611">
    <property type="entry name" value="Leu-rich_rpt"/>
</dbReference>
<dbReference type="InterPro" id="IPR013783">
    <property type="entry name" value="Ig-like_fold"/>
</dbReference>
<evidence type="ECO:0000256" key="4">
    <source>
        <dbReference type="ARBA" id="ARBA00023157"/>
    </source>
</evidence>
<evidence type="ECO:0000256" key="3">
    <source>
        <dbReference type="ARBA" id="ARBA00022737"/>
    </source>
</evidence>
<feature type="domain" description="Ig-like" evidence="5">
    <location>
        <begin position="105"/>
        <end position="181"/>
    </location>
</feature>
<dbReference type="SUPFAM" id="SSF48726">
    <property type="entry name" value="Immunoglobulin"/>
    <property type="match status" value="1"/>
</dbReference>
<keyword evidence="4" id="KW-1015">Disulfide bond</keyword>
<evidence type="ECO:0000256" key="1">
    <source>
        <dbReference type="ARBA" id="ARBA00022614"/>
    </source>
</evidence>
<sequence>LQHIHLNDNSHLSYIDFDAFRSLSTLSVMHLHKSNLTGLHNLSAQIPSLQQITLYGNPLICDCNLKWLQGIVQDEERTTCMSDASGKVARKLNFTTLVLPDKCAPRIVYLSMTTSVFEDQLYALKCGALGNPMPSVQWRGPSIEYLSNGQYVTFQEISHFESGQLHCLAYSEAGFTEQAISVGVLPRLKVYLDSLNMLEITWDGDLPRVAHKLRVRFRFDGTEI</sequence>
<dbReference type="PANTHER" id="PTHR24369:SF210">
    <property type="entry name" value="CHAOPTIN-RELATED"/>
    <property type="match status" value="1"/>
</dbReference>
<protein>
    <submittedName>
        <fullName evidence="6">Ig-like domain-containing protein</fullName>
    </submittedName>
</protein>
<dbReference type="WBParaSite" id="GPUH_0002643601-mRNA-1">
    <property type="protein sequence ID" value="GPUH_0002643601-mRNA-1"/>
    <property type="gene ID" value="GPUH_0002643601"/>
</dbReference>
<proteinExistence type="predicted"/>
<dbReference type="InterPro" id="IPR032675">
    <property type="entry name" value="LRR_dom_sf"/>
</dbReference>
<accession>A0A183EZL5</accession>
<keyword evidence="2" id="KW-0732">Signal</keyword>
<dbReference type="GO" id="GO:0005886">
    <property type="term" value="C:plasma membrane"/>
    <property type="evidence" value="ECO:0007669"/>
    <property type="project" value="TreeGrafter"/>
</dbReference>
<keyword evidence="1" id="KW-0433">Leucine-rich repeat</keyword>